<dbReference type="CDD" id="cd16018">
    <property type="entry name" value="Enpp"/>
    <property type="match status" value="1"/>
</dbReference>
<evidence type="ECO:0000313" key="1">
    <source>
        <dbReference type="EMBL" id="MDT3402524.1"/>
    </source>
</evidence>
<keyword evidence="2" id="KW-1185">Reference proteome</keyword>
<dbReference type="PANTHER" id="PTHR10151:SF120">
    <property type="entry name" value="BIS(5'-ADENOSYL)-TRIPHOSPHATASE"/>
    <property type="match status" value="1"/>
</dbReference>
<dbReference type="Gene3D" id="3.40.720.10">
    <property type="entry name" value="Alkaline Phosphatase, subunit A"/>
    <property type="match status" value="1"/>
</dbReference>
<dbReference type="InterPro" id="IPR002591">
    <property type="entry name" value="Phosphodiest/P_Trfase"/>
</dbReference>
<dbReference type="InterPro" id="IPR017850">
    <property type="entry name" value="Alkaline_phosphatase_core_sf"/>
</dbReference>
<evidence type="ECO:0000313" key="2">
    <source>
        <dbReference type="Proteomes" id="UP001258315"/>
    </source>
</evidence>
<dbReference type="Pfam" id="PF01663">
    <property type="entry name" value="Phosphodiest"/>
    <property type="match status" value="1"/>
</dbReference>
<dbReference type="SUPFAM" id="SSF53649">
    <property type="entry name" value="Alkaline phosphatase-like"/>
    <property type="match status" value="1"/>
</dbReference>
<reference evidence="2" key="1">
    <citation type="submission" date="2023-07" db="EMBL/GenBank/DDBJ databases">
        <title>Functional and genomic diversity of the sorghum phyllosphere microbiome.</title>
        <authorList>
            <person name="Shade A."/>
        </authorList>
    </citation>
    <scope>NUCLEOTIDE SEQUENCE [LARGE SCALE GENOMIC DNA]</scope>
    <source>
        <strain evidence="2">SORGH_AS_0422</strain>
    </source>
</reference>
<dbReference type="EMBL" id="JAVLVU010000001">
    <property type="protein sequence ID" value="MDT3402524.1"/>
    <property type="molecule type" value="Genomic_DNA"/>
</dbReference>
<proteinExistence type="predicted"/>
<name>A0ABU3GRX2_9SPHI</name>
<organism evidence="1 2">
    <name type="scientific">Mucilaginibacter terrae</name>
    <dbReference type="NCBI Taxonomy" id="1955052"/>
    <lineage>
        <taxon>Bacteria</taxon>
        <taxon>Pseudomonadati</taxon>
        <taxon>Bacteroidota</taxon>
        <taxon>Sphingobacteriia</taxon>
        <taxon>Sphingobacteriales</taxon>
        <taxon>Sphingobacteriaceae</taxon>
        <taxon>Mucilaginibacter</taxon>
    </lineage>
</organism>
<sequence length="422" mass="47654">MKQQLLLVLGIILWLAGYGQNNDTTQYIIKGRANSPEQQKKPYVIMISVDAMRYDYIEKCNATNLITLGKTGVRAEAMMPSYPSITFPNHYTLVTGLYPSHHGIVCNKFYDRNLNDSYSSKSVTATEARWYGGTPLWVLAEQQKMLSAAFYWVGSDAEIQNTYPTYRYKYNEKISIGNRIKTVINWLKLSPAQRPHLINLYFPQVDYAGHHFGPDAPETHKAVLLIDSAVNELQKQVKQTGLDVNFIFLSDHGMVHVDNKAPLSIPPIIDTAKFNITGEDVMVELYAKDTSAIKGTYEALLKEPHNRYAVYLGTNTPKHWHYNKANDRFNRIADILLIPKAPNVFIYTAKGRPNPGAHGYDPTLVPQMKATFYAWGPNFKTGLKIPMFNNVDVYPLVAQLLGLTITQPVDGSIHLAKKLLIK</sequence>
<dbReference type="Proteomes" id="UP001258315">
    <property type="component" value="Unassembled WGS sequence"/>
</dbReference>
<dbReference type="RefSeq" id="WP_311949085.1">
    <property type="nucleotide sequence ID" value="NZ_JAVLVU010000001.1"/>
</dbReference>
<dbReference type="Gene3D" id="3.30.1360.180">
    <property type="match status" value="1"/>
</dbReference>
<gene>
    <name evidence="1" type="ORF">QE417_001596</name>
</gene>
<comment type="caution">
    <text evidence="1">The sequence shown here is derived from an EMBL/GenBank/DDBJ whole genome shotgun (WGS) entry which is preliminary data.</text>
</comment>
<dbReference type="PANTHER" id="PTHR10151">
    <property type="entry name" value="ECTONUCLEOTIDE PYROPHOSPHATASE/PHOSPHODIESTERASE"/>
    <property type="match status" value="1"/>
</dbReference>
<accession>A0ABU3GRX2</accession>
<protein>
    <submittedName>
        <fullName evidence="1">AlkP superfamily pyrophosphatase or phosphodiesterase</fullName>
    </submittedName>
</protein>